<dbReference type="RefSeq" id="WP_098006559.1">
    <property type="nucleotide sequence ID" value="NZ_NVMX01000102.1"/>
</dbReference>
<proteinExistence type="predicted"/>
<accession>A0A9X6XVN1</accession>
<protein>
    <submittedName>
        <fullName evidence="1">Uncharacterized protein</fullName>
    </submittedName>
</protein>
<sequence length="131" mass="15460">MKTEQILKRMNDVNELIKLISSLDRRFFYSQYTNQIAYFSFDTELFYVDSYSGKKLYITDEQNSRMEGFNGGGTLWDLVKSFRKFIVTGEKGFLGGFKETWAYSYESTMKARQKAKEIGFIDKIDYPYAIF</sequence>
<organism evidence="1 2">
    <name type="scientific">Bacillus cereus</name>
    <dbReference type="NCBI Taxonomy" id="1396"/>
    <lineage>
        <taxon>Bacteria</taxon>
        <taxon>Bacillati</taxon>
        <taxon>Bacillota</taxon>
        <taxon>Bacilli</taxon>
        <taxon>Bacillales</taxon>
        <taxon>Bacillaceae</taxon>
        <taxon>Bacillus</taxon>
        <taxon>Bacillus cereus group</taxon>
    </lineage>
</organism>
<dbReference type="Proteomes" id="UP000219922">
    <property type="component" value="Unassembled WGS sequence"/>
</dbReference>
<gene>
    <name evidence="1" type="ORF">CON36_31620</name>
</gene>
<reference evidence="1 2" key="1">
    <citation type="submission" date="2017-09" db="EMBL/GenBank/DDBJ databases">
        <title>Large-scale bioinformatics analysis of Bacillus genomes uncovers conserved roles of natural products in bacterial physiology.</title>
        <authorList>
            <consortium name="Agbiome Team Llc"/>
            <person name="Bleich R.M."/>
            <person name="Grubbs K.J."/>
            <person name="Santa Maria K.C."/>
            <person name="Allen S.E."/>
            <person name="Farag S."/>
            <person name="Shank E.A."/>
            <person name="Bowers A."/>
        </authorList>
    </citation>
    <scope>NUCLEOTIDE SEQUENCE [LARGE SCALE GENOMIC DNA]</scope>
    <source>
        <strain evidence="1 2">AFS092789</strain>
    </source>
</reference>
<name>A0A9X6XVN1_BACCE</name>
<evidence type="ECO:0000313" key="2">
    <source>
        <dbReference type="Proteomes" id="UP000219922"/>
    </source>
</evidence>
<dbReference type="AlphaFoldDB" id="A0A9X6XVN1"/>
<evidence type="ECO:0000313" key="1">
    <source>
        <dbReference type="EMBL" id="PDZ94848.1"/>
    </source>
</evidence>
<comment type="caution">
    <text evidence="1">The sequence shown here is derived from an EMBL/GenBank/DDBJ whole genome shotgun (WGS) entry which is preliminary data.</text>
</comment>
<dbReference type="EMBL" id="NVMX01000102">
    <property type="protein sequence ID" value="PDZ94848.1"/>
    <property type="molecule type" value="Genomic_DNA"/>
</dbReference>